<dbReference type="RefSeq" id="WP_138591757.1">
    <property type="nucleotide sequence ID" value="NZ_PNBW01000023.1"/>
</dbReference>
<dbReference type="EMBL" id="PNBX01000039">
    <property type="protein sequence ID" value="TMO68399.1"/>
    <property type="molecule type" value="Genomic_DNA"/>
</dbReference>
<dbReference type="AlphaFoldDB" id="A0A5S3V9M0"/>
<comment type="caution">
    <text evidence="1">The sequence shown here is derived from an EMBL/GenBank/DDBJ whole genome shotgun (WGS) entry which is preliminary data.</text>
</comment>
<reference evidence="3 4" key="1">
    <citation type="submission" date="2018-01" db="EMBL/GenBank/DDBJ databases">
        <authorList>
            <person name="Paulsen S."/>
            <person name="Gram L.K."/>
        </authorList>
    </citation>
    <scope>NUCLEOTIDE SEQUENCE [LARGE SCALE GENOMIC DNA]</scope>
    <source>
        <strain evidence="1 4">S3790</strain>
        <strain evidence="2 3">S3895</strain>
    </source>
</reference>
<evidence type="ECO:0000313" key="4">
    <source>
        <dbReference type="Proteomes" id="UP000307217"/>
    </source>
</evidence>
<accession>A0A5S3V9M0</accession>
<sequence length="151" mass="16955">MVDNSLSPELDHIGIFIDKMNVGLRHLNSAIFTFRTVPGLPIDVQCFGRKKNVFSHSETWLVCKEISEEVLSGCDDLSVQLSIPSSEFVQTLQSKGHSALIMYIVTRRGQLMSFFLDDDEINRGYLSAQEAKSRMMSDLCAARALISTVMY</sequence>
<organism evidence="1 4">
    <name type="scientific">Pseudoalteromonas aurantia</name>
    <dbReference type="NCBI Taxonomy" id="43654"/>
    <lineage>
        <taxon>Bacteria</taxon>
        <taxon>Pseudomonadati</taxon>
        <taxon>Pseudomonadota</taxon>
        <taxon>Gammaproteobacteria</taxon>
        <taxon>Alteromonadales</taxon>
        <taxon>Pseudoalteromonadaceae</taxon>
        <taxon>Pseudoalteromonas</taxon>
    </lineage>
</organism>
<name>A0A5S3V9M0_9GAMM</name>
<reference evidence="1" key="3">
    <citation type="submission" date="2019-09" db="EMBL/GenBank/DDBJ databases">
        <title>Co-occurence of chitin degradation, pigmentation and bioactivity in marine Pseudoalteromonas.</title>
        <authorList>
            <person name="Sonnenschein E.C."/>
            <person name="Bech P.K."/>
        </authorList>
    </citation>
    <scope>NUCLEOTIDE SEQUENCE</scope>
    <source>
        <strain evidence="1">S3790</strain>
    </source>
</reference>
<dbReference type="EMBL" id="PNBW01000023">
    <property type="protein sequence ID" value="TMO76938.1"/>
    <property type="molecule type" value="Genomic_DNA"/>
</dbReference>
<evidence type="ECO:0000313" key="2">
    <source>
        <dbReference type="EMBL" id="TMO76938.1"/>
    </source>
</evidence>
<dbReference type="Proteomes" id="UP000307164">
    <property type="component" value="Unassembled WGS sequence"/>
</dbReference>
<evidence type="ECO:0000313" key="3">
    <source>
        <dbReference type="Proteomes" id="UP000307164"/>
    </source>
</evidence>
<dbReference type="Proteomes" id="UP000307217">
    <property type="component" value="Unassembled WGS sequence"/>
</dbReference>
<reference evidence="3 4" key="2">
    <citation type="submission" date="2019-06" db="EMBL/GenBank/DDBJ databases">
        <title>Co-occurence of chitin degradation, pigmentation and bioactivity in marine Pseudoalteromonas.</title>
        <authorList>
            <person name="Sonnenschein E.C."/>
            <person name="Bech P.K."/>
        </authorList>
    </citation>
    <scope>NUCLEOTIDE SEQUENCE [LARGE SCALE GENOMIC DNA]</scope>
    <source>
        <strain evidence="4">S3790</strain>
        <strain evidence="2 3">S3895</strain>
    </source>
</reference>
<gene>
    <name evidence="1" type="ORF">CWC19_10055</name>
    <name evidence="2" type="ORF">CWC20_04935</name>
</gene>
<keyword evidence="3" id="KW-1185">Reference proteome</keyword>
<evidence type="ECO:0000313" key="1">
    <source>
        <dbReference type="EMBL" id="TMO68399.1"/>
    </source>
</evidence>
<dbReference type="OrthoDB" id="6289568at2"/>
<proteinExistence type="predicted"/>
<protein>
    <submittedName>
        <fullName evidence="1">Uncharacterized protein</fullName>
    </submittedName>
</protein>